<feature type="region of interest" description="Disordered" evidence="1">
    <location>
        <begin position="323"/>
        <end position="369"/>
    </location>
</feature>
<name>A0A507ED23_9FUNG</name>
<keyword evidence="4" id="KW-1185">Reference proteome</keyword>
<feature type="transmembrane region" description="Helical" evidence="2">
    <location>
        <begin position="88"/>
        <end position="109"/>
    </location>
</feature>
<evidence type="ECO:0000256" key="2">
    <source>
        <dbReference type="SAM" id="Phobius"/>
    </source>
</evidence>
<dbReference type="AlphaFoldDB" id="A0A507ED23"/>
<keyword evidence="2" id="KW-1133">Transmembrane helix</keyword>
<evidence type="ECO:0000313" key="3">
    <source>
        <dbReference type="EMBL" id="TPX60970.1"/>
    </source>
</evidence>
<evidence type="ECO:0000313" key="4">
    <source>
        <dbReference type="Proteomes" id="UP000318582"/>
    </source>
</evidence>
<evidence type="ECO:0000256" key="1">
    <source>
        <dbReference type="SAM" id="MobiDB-lite"/>
    </source>
</evidence>
<feature type="transmembrane region" description="Helical" evidence="2">
    <location>
        <begin position="145"/>
        <end position="166"/>
    </location>
</feature>
<gene>
    <name evidence="3" type="ORF">PhCBS80983_g01426</name>
</gene>
<organism evidence="3 4">
    <name type="scientific">Powellomyces hirtus</name>
    <dbReference type="NCBI Taxonomy" id="109895"/>
    <lineage>
        <taxon>Eukaryota</taxon>
        <taxon>Fungi</taxon>
        <taxon>Fungi incertae sedis</taxon>
        <taxon>Chytridiomycota</taxon>
        <taxon>Chytridiomycota incertae sedis</taxon>
        <taxon>Chytridiomycetes</taxon>
        <taxon>Spizellomycetales</taxon>
        <taxon>Powellomycetaceae</taxon>
        <taxon>Powellomyces</taxon>
    </lineage>
</organism>
<evidence type="ECO:0008006" key="5">
    <source>
        <dbReference type="Google" id="ProtNLM"/>
    </source>
</evidence>
<protein>
    <recommendedName>
        <fullName evidence="5">TLC domain-containing protein</fullName>
    </recommendedName>
</protein>
<reference evidence="3 4" key="1">
    <citation type="journal article" date="2019" name="Sci. Rep.">
        <title>Comparative genomics of chytrid fungi reveal insights into the obligate biotrophic and pathogenic lifestyle of Synchytrium endobioticum.</title>
        <authorList>
            <person name="van de Vossenberg B.T.L.H."/>
            <person name="Warris S."/>
            <person name="Nguyen H.D.T."/>
            <person name="van Gent-Pelzer M.P.E."/>
            <person name="Joly D.L."/>
            <person name="van de Geest H.C."/>
            <person name="Bonants P.J.M."/>
            <person name="Smith D.S."/>
            <person name="Levesque C.A."/>
            <person name="van der Lee T.A.J."/>
        </authorList>
    </citation>
    <scope>NUCLEOTIDE SEQUENCE [LARGE SCALE GENOMIC DNA]</scope>
    <source>
        <strain evidence="3 4">CBS 809.83</strain>
    </source>
</reference>
<feature type="transmembrane region" description="Helical" evidence="2">
    <location>
        <begin position="49"/>
        <end position="68"/>
    </location>
</feature>
<feature type="transmembrane region" description="Helical" evidence="2">
    <location>
        <begin position="12"/>
        <end position="28"/>
    </location>
</feature>
<comment type="caution">
    <text evidence="3">The sequence shown here is derived from an EMBL/GenBank/DDBJ whole genome shotgun (WGS) entry which is preliminary data.</text>
</comment>
<keyword evidence="2" id="KW-0812">Transmembrane</keyword>
<feature type="transmembrane region" description="Helical" evidence="2">
    <location>
        <begin position="187"/>
        <end position="209"/>
    </location>
</feature>
<proteinExistence type="predicted"/>
<accession>A0A507ED23</accession>
<dbReference type="EMBL" id="QEAQ01000011">
    <property type="protein sequence ID" value="TPX60970.1"/>
    <property type="molecule type" value="Genomic_DNA"/>
</dbReference>
<sequence>MVTFDSVEFPPATIGVLLVVVPFMGFMNRALNRLLPDYGGAHPKQRATALRLTSLVFMRIFAFSLDVWNAPEFFRNWNTPSELSADFYHILLINTALYTSMIVYEFAAYESNSTGLAHHTAVLLGSGALLIKAKLPVLFPHFLYLYRMGTLFGSPAGLVVAYFYLADNDKATMRNKMRVLRIGSLQYAVSVTAANIITVSFYIAHFFALPYPLRAILLFMCASMIPDQYSLTTTLLKWRRKISADLKRRLSEPVAKLKRKMSLVVPIGPIKSFGAEMRRRMSTSPVSPPKGISTVFNRNISLGSPISPIDHGFSPNTPVGNNWAMPMLDSRPSRPSSAINRRRPVHTLDTDRRGSISPLSPTDASPAAE</sequence>
<dbReference type="Proteomes" id="UP000318582">
    <property type="component" value="Unassembled WGS sequence"/>
</dbReference>
<keyword evidence="2" id="KW-0472">Membrane</keyword>